<dbReference type="AlphaFoldDB" id="A0A3M0G7J4"/>
<evidence type="ECO:0000313" key="1">
    <source>
        <dbReference type="EMBL" id="RMB58352.1"/>
    </source>
</evidence>
<proteinExistence type="predicted"/>
<sequence>MIHGRWITVSQGETPRECTKAVEAEGAIITIDARKISSFAFLFELDSIKESDANSMVGQFAYHDDSDALLTPQITLMTKDDWKTLEFIELGTEGQEPAFYSRCA</sequence>
<organism evidence="1 2">
    <name type="scientific">Tessaracoccus antarcticus</name>
    <dbReference type="NCBI Taxonomy" id="2479848"/>
    <lineage>
        <taxon>Bacteria</taxon>
        <taxon>Bacillati</taxon>
        <taxon>Actinomycetota</taxon>
        <taxon>Actinomycetes</taxon>
        <taxon>Propionibacteriales</taxon>
        <taxon>Propionibacteriaceae</taxon>
        <taxon>Tessaracoccus</taxon>
    </lineage>
</organism>
<accession>A0A3M0G7J4</accession>
<dbReference type="Proteomes" id="UP000275256">
    <property type="component" value="Unassembled WGS sequence"/>
</dbReference>
<keyword evidence="2" id="KW-1185">Reference proteome</keyword>
<reference evidence="1 2" key="1">
    <citation type="submission" date="2018-10" db="EMBL/GenBank/DDBJ databases">
        <title>Tessaracoccus antarcticuss sp. nov., isolated from sediment.</title>
        <authorList>
            <person name="Zhou L.Y."/>
            <person name="Du Z.J."/>
        </authorList>
    </citation>
    <scope>NUCLEOTIDE SEQUENCE [LARGE SCALE GENOMIC DNA]</scope>
    <source>
        <strain evidence="1 2">JDX10</strain>
    </source>
</reference>
<dbReference type="EMBL" id="REFW01000004">
    <property type="protein sequence ID" value="RMB58352.1"/>
    <property type="molecule type" value="Genomic_DNA"/>
</dbReference>
<comment type="caution">
    <text evidence="1">The sequence shown here is derived from an EMBL/GenBank/DDBJ whole genome shotgun (WGS) entry which is preliminary data.</text>
</comment>
<evidence type="ECO:0000313" key="2">
    <source>
        <dbReference type="Proteomes" id="UP000275256"/>
    </source>
</evidence>
<name>A0A3M0G7J4_9ACTN</name>
<gene>
    <name evidence="1" type="ORF">EAX62_14235</name>
</gene>
<protein>
    <submittedName>
        <fullName evidence="1">Uncharacterized protein</fullName>
    </submittedName>
</protein>